<comment type="caution">
    <text evidence="1">The sequence shown here is derived from an EMBL/GenBank/DDBJ whole genome shotgun (WGS) entry which is preliminary data.</text>
</comment>
<dbReference type="Proteomes" id="UP000664032">
    <property type="component" value="Unassembled WGS sequence"/>
</dbReference>
<protein>
    <submittedName>
        <fullName evidence="1">Uncharacterized protein</fullName>
    </submittedName>
</protein>
<dbReference type="EMBL" id="JAFIQS020000009">
    <property type="protein sequence ID" value="KAH9477430.1"/>
    <property type="molecule type" value="Genomic_DNA"/>
</dbReference>
<accession>A0ACB8GNV6</accession>
<evidence type="ECO:0000313" key="1">
    <source>
        <dbReference type="EMBL" id="KAH9477430.1"/>
    </source>
</evidence>
<evidence type="ECO:0000313" key="2">
    <source>
        <dbReference type="Proteomes" id="UP000664032"/>
    </source>
</evidence>
<proteinExistence type="predicted"/>
<keyword evidence="2" id="KW-1185">Reference proteome</keyword>
<organism evidence="1 2">
    <name type="scientific">Psilocybe cubensis</name>
    <name type="common">Psychedelic mushroom</name>
    <name type="synonym">Stropharia cubensis</name>
    <dbReference type="NCBI Taxonomy" id="181762"/>
    <lineage>
        <taxon>Eukaryota</taxon>
        <taxon>Fungi</taxon>
        <taxon>Dikarya</taxon>
        <taxon>Basidiomycota</taxon>
        <taxon>Agaricomycotina</taxon>
        <taxon>Agaricomycetes</taxon>
        <taxon>Agaricomycetidae</taxon>
        <taxon>Agaricales</taxon>
        <taxon>Agaricineae</taxon>
        <taxon>Strophariaceae</taxon>
        <taxon>Psilocybe</taxon>
    </lineage>
</organism>
<sequence>MSTNLVHAPVPTPLAEGTLVTLSREITGKYKYDGQDATQTLPPGTQVAIGKSMELAHTRVSTGLPGGRPDGFMYTLYVELPDKTWWTFLSDGVVIGGRNKNIPHKLLSKEPTSKKTKTSPAVVGTYLTDRFFRPNEMPYLRGDHTYNAGRNGTGPGSTITLTLGDRIVISSDAHSNNASLKISVPPTRMPTPKNLQEAHYHFSATQRGEKVIPVWTSEIFCIEGVDFTVNRQ</sequence>
<gene>
    <name evidence="1" type="ORF">JR316_0009643</name>
</gene>
<name>A0ACB8GNV6_PSICU</name>
<reference evidence="1" key="1">
    <citation type="submission" date="2021-10" db="EMBL/GenBank/DDBJ databases">
        <title>Psilocybe cubensis genome.</title>
        <authorList>
            <person name="Mckernan K.J."/>
            <person name="Crawford S."/>
            <person name="Trippe A."/>
            <person name="Kane L.T."/>
            <person name="Mclaughlin S."/>
        </authorList>
    </citation>
    <scope>NUCLEOTIDE SEQUENCE</scope>
    <source>
        <strain evidence="1">MGC-MH-2018</strain>
    </source>
</reference>